<feature type="region of interest" description="Disordered" evidence="1">
    <location>
        <begin position="688"/>
        <end position="714"/>
    </location>
</feature>
<evidence type="ECO:0000256" key="2">
    <source>
        <dbReference type="SAM" id="Phobius"/>
    </source>
</evidence>
<organism evidence="5">
    <name type="scientific">Herbiconiux sp. A18JL235</name>
    <dbReference type="NCBI Taxonomy" id="3152363"/>
    <lineage>
        <taxon>Bacteria</taxon>
        <taxon>Bacillati</taxon>
        <taxon>Actinomycetota</taxon>
        <taxon>Actinomycetes</taxon>
        <taxon>Micrococcales</taxon>
        <taxon>Microbacteriaceae</taxon>
        <taxon>Herbiconiux</taxon>
    </lineage>
</organism>
<feature type="compositionally biased region" description="Pro residues" evidence="1">
    <location>
        <begin position="690"/>
        <end position="702"/>
    </location>
</feature>
<proteinExistence type="predicted"/>
<dbReference type="PROSITE" id="PS51318">
    <property type="entry name" value="TAT"/>
    <property type="match status" value="1"/>
</dbReference>
<dbReference type="SUPFAM" id="SSF52743">
    <property type="entry name" value="Subtilisin-like"/>
    <property type="match status" value="1"/>
</dbReference>
<accession>A0AB39BJR5</accession>
<dbReference type="RefSeq" id="WP_368498747.1">
    <property type="nucleotide sequence ID" value="NZ_CP162511.1"/>
</dbReference>
<evidence type="ECO:0000259" key="4">
    <source>
        <dbReference type="Pfam" id="PF00082"/>
    </source>
</evidence>
<dbReference type="EMBL" id="CP162511">
    <property type="protein sequence ID" value="XDI06365.1"/>
    <property type="molecule type" value="Genomic_DNA"/>
</dbReference>
<evidence type="ECO:0000256" key="3">
    <source>
        <dbReference type="SAM" id="SignalP"/>
    </source>
</evidence>
<dbReference type="InterPro" id="IPR000209">
    <property type="entry name" value="Peptidase_S8/S53_dom"/>
</dbReference>
<dbReference type="Gene3D" id="3.40.50.200">
    <property type="entry name" value="Peptidase S8/S53 domain"/>
    <property type="match status" value="2"/>
</dbReference>
<protein>
    <submittedName>
        <fullName evidence="5">S8 family serine peptidase</fullName>
    </submittedName>
</protein>
<feature type="signal peptide" evidence="3">
    <location>
        <begin position="1"/>
        <end position="40"/>
    </location>
</feature>
<dbReference type="InterPro" id="IPR006311">
    <property type="entry name" value="TAT_signal"/>
</dbReference>
<keyword evidence="2" id="KW-0472">Membrane</keyword>
<keyword evidence="3" id="KW-0732">Signal</keyword>
<reference evidence="5" key="1">
    <citation type="submission" date="2024-05" db="EMBL/GenBank/DDBJ databases">
        <title>Herbiconiux sp. A18JL235.</title>
        <authorList>
            <person name="Zhang G."/>
        </authorList>
    </citation>
    <scope>NUCLEOTIDE SEQUENCE</scope>
    <source>
        <strain evidence="5">A18JL235</strain>
    </source>
</reference>
<keyword evidence="2" id="KW-1133">Transmembrane helix</keyword>
<sequence>MTDSTGAGARRSHRGVLGTAATALGLGLLLAAAGAAPAFATTTPPAPAPRVEVLAQSLALLADEASGTGGAEGSGSAAIGDTLDPTLGLTFDDQGRTPVTVLFASADALDAARDAVAGSGEILTVTTSQPTIVVTAAPTAFEQLAALPGVVSVRPVQQPVLGHSASATIASAPASSGNTACNPLDVEADAPGALNSAAARERFGVDGTGVKVGIISDSFAVVTDPYRTMAEDIAAGALPGSTNPCGYTTDILIIEDGNPKLLTNTDEGRAMAQLVHGVAPGAELMFATAGANEAAYADNINRLVEAGADIIVDDATFPDEPLYQEGVVGTGARKAVEQGVLYLSAAQNQSSIGQASQGTEPGFRDDQSTGSWTTKVSSFGPCPEIVAEEARAVVQQPELVVDCQNFAREGHDPLLRATMGLPLTPEGTLAGTIKAQWAEPVWGVETVFLIIALDEDGTALVPQSPGAETTTPYASTEFAPPAGIENPASFTFALVRLHLEGFHPGTPEVRIQFMLDDGGVSSLGDGRGWADGVTIGPSIWGHAGDESVLTVGAASVLTPDVIEDYSGVGPVRYLWEPATGTKSTPVPIIDPVTRSKPDVVSVDQSLTTFFPAGAKREFRFGGTSAATPNAGAVAALGLEYSPDATAEQLRHALVSTATAMPEQRIRNVSRENVTGTGRVEAVNALAALPAPAPTPSPTPTPTPDAGGGNRLADTGADVTGASGGLIGMAVIIAAGIALVALGRATAIGGRGRRG</sequence>
<dbReference type="GO" id="GO:0004252">
    <property type="term" value="F:serine-type endopeptidase activity"/>
    <property type="evidence" value="ECO:0007669"/>
    <property type="project" value="InterPro"/>
</dbReference>
<dbReference type="Pfam" id="PF00082">
    <property type="entry name" value="Peptidase_S8"/>
    <property type="match status" value="1"/>
</dbReference>
<gene>
    <name evidence="5" type="ORF">ABFY20_04510</name>
</gene>
<evidence type="ECO:0000256" key="1">
    <source>
        <dbReference type="SAM" id="MobiDB-lite"/>
    </source>
</evidence>
<feature type="transmembrane region" description="Helical" evidence="2">
    <location>
        <begin position="725"/>
        <end position="746"/>
    </location>
</feature>
<dbReference type="AlphaFoldDB" id="A0AB39BJR5"/>
<feature type="domain" description="Peptidase S8/S53" evidence="4">
    <location>
        <begin position="547"/>
        <end position="663"/>
    </location>
</feature>
<feature type="chain" id="PRO_5044314742" evidence="3">
    <location>
        <begin position="41"/>
        <end position="754"/>
    </location>
</feature>
<dbReference type="InterPro" id="IPR036852">
    <property type="entry name" value="Peptidase_S8/S53_dom_sf"/>
</dbReference>
<evidence type="ECO:0000313" key="5">
    <source>
        <dbReference type="EMBL" id="XDI06365.1"/>
    </source>
</evidence>
<dbReference type="GO" id="GO:0006508">
    <property type="term" value="P:proteolysis"/>
    <property type="evidence" value="ECO:0007669"/>
    <property type="project" value="InterPro"/>
</dbReference>
<feature type="region of interest" description="Disordered" evidence="1">
    <location>
        <begin position="351"/>
        <end position="375"/>
    </location>
</feature>
<name>A0AB39BJR5_9MICO</name>
<keyword evidence="2" id="KW-0812">Transmembrane</keyword>